<name>A0A4V4HVI8_9HELO</name>
<comment type="caution">
    <text evidence="1">The sequence shown here is derived from an EMBL/GenBank/DDBJ whole genome shotgun (WGS) entry which is preliminary data.</text>
</comment>
<protein>
    <recommendedName>
        <fullName evidence="3">F-box domain-containing protein</fullName>
    </recommendedName>
</protein>
<dbReference type="Gene3D" id="3.80.10.10">
    <property type="entry name" value="Ribonuclease Inhibitor"/>
    <property type="match status" value="1"/>
</dbReference>
<evidence type="ECO:0008006" key="3">
    <source>
        <dbReference type="Google" id="ProtNLM"/>
    </source>
</evidence>
<dbReference type="GO" id="GO:0019005">
    <property type="term" value="C:SCF ubiquitin ligase complex"/>
    <property type="evidence" value="ECO:0007669"/>
    <property type="project" value="TreeGrafter"/>
</dbReference>
<accession>A0A4V4HVI8</accession>
<dbReference type="SUPFAM" id="SSF52047">
    <property type="entry name" value="RNI-like"/>
    <property type="match status" value="1"/>
</dbReference>
<dbReference type="InterPro" id="IPR032675">
    <property type="entry name" value="LRR_dom_sf"/>
</dbReference>
<evidence type="ECO:0000313" key="1">
    <source>
        <dbReference type="EMBL" id="THV53456.1"/>
    </source>
</evidence>
<gene>
    <name evidence="1" type="ORF">BGAL_0050g00230</name>
</gene>
<sequence>MHRALLLPEIVATILETNRSIPGFLHTCLFVSKTFSEEACRILWYSCGAYCFAEQGTPSIKHLAQIAIQNTERAQYYADFVHVLEFSEEESEEEDEENEVGDEAYLDEARWHKELTSLQFPQLKDFSLHESDNATELNTGEFISHYAQPNIESFTVYQGSRISDALFDKLTQSCPRLKSLHLSKISSSGLSKYGLIRFLDRADTLTALVIQTGVYDSWSYEAFEATAKLPNLTYIEIPDIQNNWIDSVSRANPSTPLFPKLDVHLSTGISERDLECLAQHVPKLEDLSITLQNLPPSLRILASASNFSHLTNLKVEFGPRNRISGSDLLLLARNCPLLSSLSLGVVDDDAFSPPGRASRPSTTGITDDVIDEVAQVLGESIISLSIIFDRSDLLTWSSILSLAQYCYNLGDLAISCNFDWQETMSGTFEHTFPALENLDFIFDFSLRESQVQDFDHTKVQSCAQKMFELAPKLSLFWIDGANEVDNTWESAVQIMSYDTFSSPKSVES</sequence>
<evidence type="ECO:0000313" key="2">
    <source>
        <dbReference type="Proteomes" id="UP000308671"/>
    </source>
</evidence>
<keyword evidence="2" id="KW-1185">Reference proteome</keyword>
<reference evidence="1 2" key="1">
    <citation type="submission" date="2017-12" db="EMBL/GenBank/DDBJ databases">
        <title>Comparative genomics of Botrytis spp.</title>
        <authorList>
            <person name="Valero-Jimenez C.A."/>
            <person name="Tapia P."/>
            <person name="Veloso J."/>
            <person name="Silva-Moreno E."/>
            <person name="Staats M."/>
            <person name="Valdes J.H."/>
            <person name="Van Kan J.A.L."/>
        </authorList>
    </citation>
    <scope>NUCLEOTIDE SEQUENCE [LARGE SCALE GENOMIC DNA]</scope>
    <source>
        <strain evidence="1 2">MUCL435</strain>
    </source>
</reference>
<dbReference type="OrthoDB" id="5368161at2759"/>
<dbReference type="GO" id="GO:0031146">
    <property type="term" value="P:SCF-dependent proteasomal ubiquitin-dependent protein catabolic process"/>
    <property type="evidence" value="ECO:0007669"/>
    <property type="project" value="TreeGrafter"/>
</dbReference>
<organism evidence="1 2">
    <name type="scientific">Botrytis galanthina</name>
    <dbReference type="NCBI Taxonomy" id="278940"/>
    <lineage>
        <taxon>Eukaryota</taxon>
        <taxon>Fungi</taxon>
        <taxon>Dikarya</taxon>
        <taxon>Ascomycota</taxon>
        <taxon>Pezizomycotina</taxon>
        <taxon>Leotiomycetes</taxon>
        <taxon>Helotiales</taxon>
        <taxon>Sclerotiniaceae</taxon>
        <taxon>Botrytis</taxon>
    </lineage>
</organism>
<dbReference type="Proteomes" id="UP000308671">
    <property type="component" value="Unassembled WGS sequence"/>
</dbReference>
<dbReference type="EMBL" id="PQXL01000050">
    <property type="protein sequence ID" value="THV53456.1"/>
    <property type="molecule type" value="Genomic_DNA"/>
</dbReference>
<dbReference type="PANTHER" id="PTHR13318">
    <property type="entry name" value="PARTNER OF PAIRED, ISOFORM B-RELATED"/>
    <property type="match status" value="1"/>
</dbReference>
<dbReference type="PANTHER" id="PTHR13318:SF95">
    <property type="entry name" value="F-BOX PROTEIN YLR352W"/>
    <property type="match status" value="1"/>
</dbReference>
<dbReference type="AlphaFoldDB" id="A0A4V4HVI8"/>
<proteinExistence type="predicted"/>